<organism evidence="1 2">
    <name type="scientific">Durio zibethinus</name>
    <name type="common">Durian</name>
    <dbReference type="NCBI Taxonomy" id="66656"/>
    <lineage>
        <taxon>Eukaryota</taxon>
        <taxon>Viridiplantae</taxon>
        <taxon>Streptophyta</taxon>
        <taxon>Embryophyta</taxon>
        <taxon>Tracheophyta</taxon>
        <taxon>Spermatophyta</taxon>
        <taxon>Magnoliopsida</taxon>
        <taxon>eudicotyledons</taxon>
        <taxon>Gunneridae</taxon>
        <taxon>Pentapetalae</taxon>
        <taxon>rosids</taxon>
        <taxon>malvids</taxon>
        <taxon>Malvales</taxon>
        <taxon>Malvaceae</taxon>
        <taxon>Helicteroideae</taxon>
        <taxon>Durio</taxon>
    </lineage>
</organism>
<keyword evidence="1" id="KW-1185">Reference proteome</keyword>
<proteinExistence type="predicted"/>
<reference evidence="2" key="1">
    <citation type="submission" date="2025-08" db="UniProtKB">
        <authorList>
            <consortium name="RefSeq"/>
        </authorList>
    </citation>
    <scope>IDENTIFICATION</scope>
    <source>
        <tissue evidence="2">Fruit stalk</tissue>
    </source>
</reference>
<protein>
    <submittedName>
        <fullName evidence="2">Lectin-like</fullName>
    </submittedName>
</protein>
<dbReference type="InterPro" id="IPR025886">
    <property type="entry name" value="PP2-like"/>
</dbReference>
<dbReference type="RefSeq" id="XP_022718722.1">
    <property type="nucleotide sequence ID" value="XM_022862987.1"/>
</dbReference>
<evidence type="ECO:0000313" key="2">
    <source>
        <dbReference type="RefSeq" id="XP_022718722.1"/>
    </source>
</evidence>
<sequence>MNLKRKAVATDTTNELFPQHKMKKTWEDAKSGHKCFVLYARSLHISWSDHEYWMWESFKETSDEKIEVARLRTVCWLEVKGKFKISDLSPGTVYEVVYVVMLTKEASGWELPVKLKLSLPDGKVQERQVSLLQKPRGPWMELSLGHFCTGENDETGEVCFDLYEIGGHWKSGLVIKGAILRPIN</sequence>
<dbReference type="AlphaFoldDB" id="A0A6P5WSS3"/>
<gene>
    <name evidence="2" type="primary">LOC111276975</name>
</gene>
<name>A0A6P5WSS3_DURZI</name>
<dbReference type="InterPro" id="IPR052147">
    <property type="entry name" value="PP2-like/Lectin"/>
</dbReference>
<dbReference type="PANTHER" id="PTHR48478:SF1">
    <property type="entry name" value="LECTIN-LIKE"/>
    <property type="match status" value="1"/>
</dbReference>
<dbReference type="Proteomes" id="UP000515121">
    <property type="component" value="Unplaced"/>
</dbReference>
<dbReference type="KEGG" id="dzi:111276975"/>
<dbReference type="GO" id="GO:0030246">
    <property type="term" value="F:carbohydrate binding"/>
    <property type="evidence" value="ECO:0007669"/>
    <property type="project" value="InterPro"/>
</dbReference>
<dbReference type="PANTHER" id="PTHR48478">
    <property type="entry name" value="LECTIN-LIKE"/>
    <property type="match status" value="1"/>
</dbReference>
<dbReference type="Pfam" id="PF14299">
    <property type="entry name" value="PP2"/>
    <property type="match status" value="1"/>
</dbReference>
<dbReference type="GeneID" id="111276975"/>
<evidence type="ECO:0000313" key="1">
    <source>
        <dbReference type="Proteomes" id="UP000515121"/>
    </source>
</evidence>
<accession>A0A6P5WSS3</accession>
<dbReference type="OrthoDB" id="533833at2759"/>